<comment type="caution">
    <text evidence="2">The sequence shown here is derived from an EMBL/GenBank/DDBJ whole genome shotgun (WGS) entry which is preliminary data.</text>
</comment>
<dbReference type="OrthoDB" id="5987038at2759"/>
<gene>
    <name evidence="2" type="ORF">OS493_012264</name>
</gene>
<dbReference type="Proteomes" id="UP001163046">
    <property type="component" value="Unassembled WGS sequence"/>
</dbReference>
<sequence>MIGARHGDQRKPYTSLPGQSQPAIPRLNREDFGVSAFPTMQAIGQHGMKEQPQSDRGKRKALRSAMEAASKNTSSINSTTCIAEETRPAELTVVNVQVSEPAGMSREEPERAVDEASKNTSSSSASTTSLSEVTRPAEFSVVNVVEPGTAGNLSRDQPERVEVDDVVDKEIHVLNVSANESRREEKCRSCNGMVKRNRHLKNKVKSLQEKLKSGRQLFSSRRRVKQQQDQLRRQQKGPNIKAAPETMDEWREELESALEDDSDQEVEVEECTDSVYETETETETTETETEEDGDKNRFFLKEKNIRMEPKHIVFFSQLLLLFNFCHVCKDDNPLVEAKEVGTEAVVKTTCGTCKKESIWHSQPTMPAGIPAGKFLLCMAILLAGGSASKVLQIFSHGPWVHIAQHVLQISKNVKCREVLQQFKYLTFLVHDHEALTALHIALSKAVIDLQQFVSEEDGIPLEATSTSSRK</sequence>
<accession>A0A9W9ZQ98</accession>
<evidence type="ECO:0000313" key="2">
    <source>
        <dbReference type="EMBL" id="KAJ7385936.1"/>
    </source>
</evidence>
<dbReference type="AlphaFoldDB" id="A0A9W9ZQ98"/>
<feature type="compositionally biased region" description="Basic and acidic residues" evidence="1">
    <location>
        <begin position="105"/>
        <end position="117"/>
    </location>
</feature>
<feature type="compositionally biased region" description="Basic and acidic residues" evidence="1">
    <location>
        <begin position="1"/>
        <end position="11"/>
    </location>
</feature>
<feature type="region of interest" description="Disordered" evidence="1">
    <location>
        <begin position="100"/>
        <end position="132"/>
    </location>
</feature>
<feature type="compositionally biased region" description="Low complexity" evidence="1">
    <location>
        <begin position="118"/>
        <end position="132"/>
    </location>
</feature>
<reference evidence="2" key="1">
    <citation type="submission" date="2023-01" db="EMBL/GenBank/DDBJ databases">
        <title>Genome assembly of the deep-sea coral Lophelia pertusa.</title>
        <authorList>
            <person name="Herrera S."/>
            <person name="Cordes E."/>
        </authorList>
    </citation>
    <scope>NUCLEOTIDE SEQUENCE</scope>
    <source>
        <strain evidence="2">USNM1676648</strain>
        <tissue evidence="2">Polyp</tissue>
    </source>
</reference>
<organism evidence="2 3">
    <name type="scientific">Desmophyllum pertusum</name>
    <dbReference type="NCBI Taxonomy" id="174260"/>
    <lineage>
        <taxon>Eukaryota</taxon>
        <taxon>Metazoa</taxon>
        <taxon>Cnidaria</taxon>
        <taxon>Anthozoa</taxon>
        <taxon>Hexacorallia</taxon>
        <taxon>Scleractinia</taxon>
        <taxon>Caryophylliina</taxon>
        <taxon>Caryophylliidae</taxon>
        <taxon>Desmophyllum</taxon>
    </lineage>
</organism>
<name>A0A9W9ZQ98_9CNID</name>
<evidence type="ECO:0000313" key="3">
    <source>
        <dbReference type="Proteomes" id="UP001163046"/>
    </source>
</evidence>
<feature type="region of interest" description="Disordered" evidence="1">
    <location>
        <begin position="216"/>
        <end position="246"/>
    </location>
</feature>
<feature type="region of interest" description="Disordered" evidence="1">
    <location>
        <begin position="1"/>
        <end position="31"/>
    </location>
</feature>
<evidence type="ECO:0000256" key="1">
    <source>
        <dbReference type="SAM" id="MobiDB-lite"/>
    </source>
</evidence>
<protein>
    <submittedName>
        <fullName evidence="2">Uncharacterized protein</fullName>
    </submittedName>
</protein>
<feature type="compositionally biased region" description="Polar residues" evidence="1">
    <location>
        <begin position="70"/>
        <end position="81"/>
    </location>
</feature>
<proteinExistence type="predicted"/>
<feature type="compositionally biased region" description="Basic and acidic residues" evidence="1">
    <location>
        <begin position="47"/>
        <end position="56"/>
    </location>
</feature>
<keyword evidence="3" id="KW-1185">Reference proteome</keyword>
<feature type="region of interest" description="Disordered" evidence="1">
    <location>
        <begin position="44"/>
        <end position="83"/>
    </location>
</feature>
<dbReference type="EMBL" id="MU825878">
    <property type="protein sequence ID" value="KAJ7385936.1"/>
    <property type="molecule type" value="Genomic_DNA"/>
</dbReference>